<gene>
    <name evidence="1" type="ORF">UBAL3_80290027</name>
</gene>
<accession>C6HW47</accession>
<protein>
    <submittedName>
        <fullName evidence="1">Uncharacterized protein</fullName>
    </submittedName>
</protein>
<dbReference type="EMBL" id="GG693868">
    <property type="protein sequence ID" value="EES53152.1"/>
    <property type="molecule type" value="Genomic_DNA"/>
</dbReference>
<dbReference type="Proteomes" id="UP000009374">
    <property type="component" value="Unassembled WGS sequence"/>
</dbReference>
<organism evidence="1 2">
    <name type="scientific">Leptospirillum ferrodiazotrophum</name>
    <dbReference type="NCBI Taxonomy" id="412449"/>
    <lineage>
        <taxon>Bacteria</taxon>
        <taxon>Pseudomonadati</taxon>
        <taxon>Nitrospirota</taxon>
        <taxon>Nitrospiria</taxon>
        <taxon>Nitrospirales</taxon>
        <taxon>Nitrospiraceae</taxon>
        <taxon>Leptospirillum</taxon>
    </lineage>
</organism>
<keyword evidence="2" id="KW-1185">Reference proteome</keyword>
<name>C6HW47_9BACT</name>
<proteinExistence type="predicted"/>
<dbReference type="AlphaFoldDB" id="C6HW47"/>
<reference evidence="1 2" key="1">
    <citation type="journal article" date="2009" name="Appl. Environ. Microbiol.">
        <title>Community genomic and proteomic analyses of chemoautotrophic iron-oxidizing "Leptospirillum rubarum" (Group II) and "Leptospirillum ferrodiazotrophum" (Group III) bacteria in acid mine drainage biofilms.</title>
        <authorList>
            <person name="Goltsman D.S."/>
            <person name="Denef V.J."/>
            <person name="Singer S.W."/>
            <person name="VerBerkmoes N.C."/>
            <person name="Lefsrud M."/>
            <person name="Mueller R.S."/>
            <person name="Dick G.J."/>
            <person name="Sun C.L."/>
            <person name="Wheeler K.E."/>
            <person name="Zemla A."/>
            <person name="Baker B.J."/>
            <person name="Hauser L."/>
            <person name="Land M."/>
            <person name="Shah M.B."/>
            <person name="Thelen M.P."/>
            <person name="Hettich R.L."/>
            <person name="Banfield J.F."/>
        </authorList>
    </citation>
    <scope>NUCLEOTIDE SEQUENCE [LARGE SCALE GENOMIC DNA]</scope>
</reference>
<evidence type="ECO:0000313" key="1">
    <source>
        <dbReference type="EMBL" id="EES53152.1"/>
    </source>
</evidence>
<sequence>MMTEKNFKIPLFGHDVEVVEVPILNSTEGFNDYELGDGSKIRLKIVATSILRLVGQFNADGDPIYIVKNGQVVTVLQAPEALRRKV</sequence>
<evidence type="ECO:0000313" key="2">
    <source>
        <dbReference type="Proteomes" id="UP000009374"/>
    </source>
</evidence>